<dbReference type="OrthoDB" id="73168at2759"/>
<accession>G3BFC2</accession>
<feature type="transmembrane region" description="Helical" evidence="2">
    <location>
        <begin position="12"/>
        <end position="35"/>
    </location>
</feature>
<evidence type="ECO:0000313" key="3">
    <source>
        <dbReference type="EMBL" id="EGV60986.1"/>
    </source>
</evidence>
<dbReference type="PANTHER" id="PTHR28229:SF1">
    <property type="entry name" value="TRANSLOCATION PROTEIN SEC66"/>
    <property type="match status" value="1"/>
</dbReference>
<proteinExistence type="predicted"/>
<reference evidence="3 4" key="1">
    <citation type="journal article" date="2011" name="Proc. Natl. Acad. Sci. U.S.A.">
        <title>Comparative genomics of xylose-fermenting fungi for enhanced biofuel production.</title>
        <authorList>
            <person name="Wohlbach D.J."/>
            <person name="Kuo A."/>
            <person name="Sato T.K."/>
            <person name="Potts K.M."/>
            <person name="Salamov A.A."/>
            <person name="LaButti K.M."/>
            <person name="Sun H."/>
            <person name="Clum A."/>
            <person name="Pangilinan J.L."/>
            <person name="Lindquist E.A."/>
            <person name="Lucas S."/>
            <person name="Lapidus A."/>
            <person name="Jin M."/>
            <person name="Gunawan C."/>
            <person name="Balan V."/>
            <person name="Dale B.E."/>
            <person name="Jeffries T.W."/>
            <person name="Zinkel R."/>
            <person name="Barry K.W."/>
            <person name="Grigoriev I.V."/>
            <person name="Gasch A.P."/>
        </authorList>
    </citation>
    <scope>NUCLEOTIDE SEQUENCE [LARGE SCALE GENOMIC DNA]</scope>
    <source>
        <strain evidence="3">ATCC 10573</strain>
        <strain evidence="4">ATCC 10573 / BCRC 21748 / CBS 615 / JCM 9827 / NBRC 10315 / NRRL Y-1498 / VKM Y-70</strain>
    </source>
</reference>
<name>G3BFC2_CANTC</name>
<feature type="compositionally biased region" description="Basic residues" evidence="1">
    <location>
        <begin position="217"/>
        <end position="227"/>
    </location>
</feature>
<dbReference type="InterPro" id="IPR018624">
    <property type="entry name" value="Sec66"/>
</dbReference>
<dbReference type="Pfam" id="PF09802">
    <property type="entry name" value="Sec66"/>
    <property type="match status" value="1"/>
</dbReference>
<keyword evidence="2" id="KW-1133">Transmembrane helix</keyword>
<feature type="region of interest" description="Disordered" evidence="1">
    <location>
        <begin position="198"/>
        <end position="227"/>
    </location>
</feature>
<gene>
    <name evidence="3" type="ORF">CANTEDRAFT_116042</name>
</gene>
<protein>
    <recommendedName>
        <fullName evidence="5">Translocation protein SEC66</fullName>
    </recommendedName>
</protein>
<dbReference type="EMBL" id="GL996528">
    <property type="protein sequence ID" value="EGV60985.1"/>
    <property type="molecule type" value="Genomic_DNA"/>
</dbReference>
<keyword evidence="2" id="KW-0812">Transmembrane</keyword>
<dbReference type="Proteomes" id="UP000000707">
    <property type="component" value="Unassembled WGS sequence"/>
</dbReference>
<dbReference type="PANTHER" id="PTHR28229">
    <property type="entry name" value="TRANSLOCATION PROTEIN SEC66"/>
    <property type="match status" value="1"/>
</dbReference>
<evidence type="ECO:0000313" key="4">
    <source>
        <dbReference type="Proteomes" id="UP000000707"/>
    </source>
</evidence>
<sequence>MDEENPQSQINISVFTPIIYLCILLSCFIAFSVIYRRRRVNNLAKVVPIFEENHSANVYAFLNSQYSDPELPKDQKPHEKVMKAALLRRGVEAIRRSLRLKEAEPVYKTLYQDGLIGDDVFQQFNIQLKLQELEINEIVQQCESFKKNWAQSFFKVAQEICFNEALRRRLYSMSERKVDLSEVWEYYADKSETEVAKKIDSIEPPSGASGVEVSSSKAKKNKNKKKA</sequence>
<organism evidence="4">
    <name type="scientific">Candida tenuis (strain ATCC 10573 / BCRC 21748 / CBS 615 / JCM 9827 / NBRC 10315 / NRRL Y-1498 / VKM Y-70)</name>
    <name type="common">Yeast</name>
    <name type="synonym">Yamadazyma tenuis</name>
    <dbReference type="NCBI Taxonomy" id="590646"/>
    <lineage>
        <taxon>Eukaryota</taxon>
        <taxon>Fungi</taxon>
        <taxon>Dikarya</taxon>
        <taxon>Ascomycota</taxon>
        <taxon>Saccharomycotina</taxon>
        <taxon>Pichiomycetes</taxon>
        <taxon>Debaryomycetaceae</taxon>
        <taxon>Yamadazyma</taxon>
    </lineage>
</organism>
<keyword evidence="4" id="KW-1185">Reference proteome</keyword>
<dbReference type="STRING" id="590646.G3BFC2"/>
<dbReference type="HOGENOM" id="CLU_066294_1_0_1"/>
<dbReference type="KEGG" id="cten:90981892"/>
<dbReference type="GO" id="GO:0031207">
    <property type="term" value="C:Sec62/Sec63 complex"/>
    <property type="evidence" value="ECO:0007669"/>
    <property type="project" value="InterPro"/>
</dbReference>
<keyword evidence="2" id="KW-0472">Membrane</keyword>
<evidence type="ECO:0000256" key="1">
    <source>
        <dbReference type="SAM" id="MobiDB-lite"/>
    </source>
</evidence>
<evidence type="ECO:0008006" key="5">
    <source>
        <dbReference type="Google" id="ProtNLM"/>
    </source>
</evidence>
<dbReference type="EMBL" id="GL996528">
    <property type="protein sequence ID" value="EGV60986.1"/>
    <property type="molecule type" value="Genomic_DNA"/>
</dbReference>
<dbReference type="eggNOG" id="KOG4699">
    <property type="taxonomic scope" value="Eukaryota"/>
</dbReference>
<dbReference type="AlphaFoldDB" id="G3BFC2"/>
<evidence type="ECO:0000256" key="2">
    <source>
        <dbReference type="SAM" id="Phobius"/>
    </source>
</evidence>
<dbReference type="GO" id="GO:0031204">
    <property type="term" value="P:post-translational protein targeting to membrane, translocation"/>
    <property type="evidence" value="ECO:0007669"/>
    <property type="project" value="InterPro"/>
</dbReference>